<reference evidence="3" key="2">
    <citation type="journal article" date="2008" name="Nucleic Acids Res.">
        <title>The rice annotation project database (RAP-DB): 2008 update.</title>
        <authorList>
            <consortium name="The rice annotation project (RAP)"/>
        </authorList>
    </citation>
    <scope>GENOME REANNOTATION</scope>
    <source>
        <strain evidence="3">cv. Nipponbare</strain>
    </source>
</reference>
<protein>
    <submittedName>
        <fullName evidence="2">Uncharacterized protein</fullName>
    </submittedName>
</protein>
<evidence type="ECO:0000313" key="2">
    <source>
        <dbReference type="EMBL" id="BAD03574.1"/>
    </source>
</evidence>
<evidence type="ECO:0000256" key="1">
    <source>
        <dbReference type="SAM" id="MobiDB-lite"/>
    </source>
</evidence>
<proteinExistence type="predicted"/>
<feature type="compositionally biased region" description="Basic and acidic residues" evidence="1">
    <location>
        <begin position="41"/>
        <end position="53"/>
    </location>
</feature>
<dbReference type="EMBL" id="AP005416">
    <property type="protein sequence ID" value="BAD03574.1"/>
    <property type="molecule type" value="Genomic_DNA"/>
</dbReference>
<reference evidence="3" key="1">
    <citation type="journal article" date="2005" name="Nature">
        <title>The map-based sequence of the rice genome.</title>
        <authorList>
            <consortium name="International rice genome sequencing project (IRGSP)"/>
            <person name="Matsumoto T."/>
            <person name="Wu J."/>
            <person name="Kanamori H."/>
            <person name="Katayose Y."/>
            <person name="Fujisawa M."/>
            <person name="Namiki N."/>
            <person name="Mizuno H."/>
            <person name="Yamamoto K."/>
            <person name="Antonio B.A."/>
            <person name="Baba T."/>
            <person name="Sakata K."/>
            <person name="Nagamura Y."/>
            <person name="Aoki H."/>
            <person name="Arikawa K."/>
            <person name="Arita K."/>
            <person name="Bito T."/>
            <person name="Chiden Y."/>
            <person name="Fujitsuka N."/>
            <person name="Fukunaka R."/>
            <person name="Hamada M."/>
            <person name="Harada C."/>
            <person name="Hayashi A."/>
            <person name="Hijishita S."/>
            <person name="Honda M."/>
            <person name="Hosokawa S."/>
            <person name="Ichikawa Y."/>
            <person name="Idonuma A."/>
            <person name="Iijima M."/>
            <person name="Ikeda M."/>
            <person name="Ikeno M."/>
            <person name="Ito K."/>
            <person name="Ito S."/>
            <person name="Ito T."/>
            <person name="Ito Y."/>
            <person name="Ito Y."/>
            <person name="Iwabuchi A."/>
            <person name="Kamiya K."/>
            <person name="Karasawa W."/>
            <person name="Kurita K."/>
            <person name="Katagiri S."/>
            <person name="Kikuta A."/>
            <person name="Kobayashi H."/>
            <person name="Kobayashi N."/>
            <person name="Machita K."/>
            <person name="Maehara T."/>
            <person name="Masukawa M."/>
            <person name="Mizubayashi T."/>
            <person name="Mukai Y."/>
            <person name="Nagasaki H."/>
            <person name="Nagata Y."/>
            <person name="Naito S."/>
            <person name="Nakashima M."/>
            <person name="Nakama Y."/>
            <person name="Nakamichi Y."/>
            <person name="Nakamura M."/>
            <person name="Meguro A."/>
            <person name="Negishi M."/>
            <person name="Ohta I."/>
            <person name="Ohta T."/>
            <person name="Okamoto M."/>
            <person name="Ono N."/>
            <person name="Saji S."/>
            <person name="Sakaguchi M."/>
            <person name="Sakai K."/>
            <person name="Shibata M."/>
            <person name="Shimokawa T."/>
            <person name="Song J."/>
            <person name="Takazaki Y."/>
            <person name="Terasawa K."/>
            <person name="Tsugane M."/>
            <person name="Tsuji K."/>
            <person name="Ueda S."/>
            <person name="Waki K."/>
            <person name="Yamagata H."/>
            <person name="Yamamoto M."/>
            <person name="Yamamoto S."/>
            <person name="Yamane H."/>
            <person name="Yoshiki S."/>
            <person name="Yoshihara R."/>
            <person name="Yukawa K."/>
            <person name="Zhong H."/>
            <person name="Yano M."/>
            <person name="Yuan Q."/>
            <person name="Ouyang S."/>
            <person name="Liu J."/>
            <person name="Jones K.M."/>
            <person name="Gansberger K."/>
            <person name="Moffat K."/>
            <person name="Hill J."/>
            <person name="Bera J."/>
            <person name="Fadrosh D."/>
            <person name="Jin S."/>
            <person name="Johri S."/>
            <person name="Kim M."/>
            <person name="Overton L."/>
            <person name="Reardon M."/>
            <person name="Tsitrin T."/>
            <person name="Vuong H."/>
            <person name="Weaver B."/>
            <person name="Ciecko A."/>
            <person name="Tallon L."/>
            <person name="Jackson J."/>
            <person name="Pai G."/>
            <person name="Aken S.V."/>
            <person name="Utterback T."/>
            <person name="Reidmuller S."/>
            <person name="Feldblyum T."/>
            <person name="Hsiao J."/>
            <person name="Zismann V."/>
            <person name="Iobst S."/>
            <person name="de Vazeille A.R."/>
            <person name="Buell C.R."/>
            <person name="Ying K."/>
            <person name="Li Y."/>
            <person name="Lu T."/>
            <person name="Huang Y."/>
            <person name="Zhao Q."/>
            <person name="Feng Q."/>
            <person name="Zhang L."/>
            <person name="Zhu J."/>
            <person name="Weng Q."/>
            <person name="Mu J."/>
            <person name="Lu Y."/>
            <person name="Fan D."/>
            <person name="Liu Y."/>
            <person name="Guan J."/>
            <person name="Zhang Y."/>
            <person name="Yu S."/>
            <person name="Liu X."/>
            <person name="Zhang Y."/>
            <person name="Hong G."/>
            <person name="Han B."/>
            <person name="Choisne N."/>
            <person name="Demange N."/>
            <person name="Orjeda G."/>
            <person name="Samain S."/>
            <person name="Cattolico L."/>
            <person name="Pelletier E."/>
            <person name="Couloux A."/>
            <person name="Segurens B."/>
            <person name="Wincker P."/>
            <person name="D'Hont A."/>
            <person name="Scarpelli C."/>
            <person name="Weissenbach J."/>
            <person name="Salanoubat M."/>
            <person name="Quetier F."/>
            <person name="Yu Y."/>
            <person name="Kim H.R."/>
            <person name="Rambo T."/>
            <person name="Currie J."/>
            <person name="Collura K."/>
            <person name="Luo M."/>
            <person name="Yang T."/>
            <person name="Ammiraju J.S.S."/>
            <person name="Engler F."/>
            <person name="Soderlund C."/>
            <person name="Wing R.A."/>
            <person name="Palmer L.E."/>
            <person name="de la Bastide M."/>
            <person name="Spiegel L."/>
            <person name="Nascimento L."/>
            <person name="Zutavern T."/>
            <person name="O'Shaughnessy A."/>
            <person name="Dike S."/>
            <person name="Dedhia N."/>
            <person name="Preston R."/>
            <person name="Balija V."/>
            <person name="McCombie W.R."/>
            <person name="Chow T."/>
            <person name="Chen H."/>
            <person name="Chung M."/>
            <person name="Chen C."/>
            <person name="Shaw J."/>
            <person name="Wu H."/>
            <person name="Hsiao K."/>
            <person name="Chao Y."/>
            <person name="Chu M."/>
            <person name="Cheng C."/>
            <person name="Hour A."/>
            <person name="Lee P."/>
            <person name="Lin S."/>
            <person name="Lin Y."/>
            <person name="Liou J."/>
            <person name="Liu S."/>
            <person name="Hsing Y."/>
            <person name="Raghuvanshi S."/>
            <person name="Mohanty A."/>
            <person name="Bharti A.K."/>
            <person name="Gaur A."/>
            <person name="Gupta V."/>
            <person name="Kumar D."/>
            <person name="Ravi V."/>
            <person name="Vij S."/>
            <person name="Kapur A."/>
            <person name="Khurana P."/>
            <person name="Khurana P."/>
            <person name="Khurana J.P."/>
            <person name="Tyagi A.K."/>
            <person name="Gaikwad K."/>
            <person name="Singh A."/>
            <person name="Dalal V."/>
            <person name="Srivastava S."/>
            <person name="Dixit A."/>
            <person name="Pal A.K."/>
            <person name="Ghazi I.A."/>
            <person name="Yadav M."/>
            <person name="Pandit A."/>
            <person name="Bhargava A."/>
            <person name="Sureshbabu K."/>
            <person name="Batra K."/>
            <person name="Sharma T.R."/>
            <person name="Mohapatra T."/>
            <person name="Singh N.K."/>
            <person name="Messing J."/>
            <person name="Nelson A.B."/>
            <person name="Fuks G."/>
            <person name="Kavchok S."/>
            <person name="Keizer G."/>
            <person name="Linton E."/>
            <person name="Llaca V."/>
            <person name="Song R."/>
            <person name="Tanyolac B."/>
            <person name="Young S."/>
            <person name="Ho-Il K."/>
            <person name="Hahn J.H."/>
            <person name="Sangsakoo G."/>
            <person name="Vanavichit A."/>
            <person name="de Mattos Luiz.A.T."/>
            <person name="Zimmer P.D."/>
            <person name="Malone G."/>
            <person name="Dellagostin O."/>
            <person name="de Oliveira A.C."/>
            <person name="Bevan M."/>
            <person name="Bancroft I."/>
            <person name="Minx P."/>
            <person name="Cordum H."/>
            <person name="Wilson R."/>
            <person name="Cheng Z."/>
            <person name="Jin W."/>
            <person name="Jiang J."/>
            <person name="Leong S.A."/>
            <person name="Iwama H."/>
            <person name="Gojobori T."/>
            <person name="Itoh T."/>
            <person name="Niimura Y."/>
            <person name="Fujii Y."/>
            <person name="Habara T."/>
            <person name="Sakai H."/>
            <person name="Sato Y."/>
            <person name="Wilson G."/>
            <person name="Kumar K."/>
            <person name="McCouch S."/>
            <person name="Juretic N."/>
            <person name="Hoen D."/>
            <person name="Wright S."/>
            <person name="Bruskiewich R."/>
            <person name="Bureau T."/>
            <person name="Miyao A."/>
            <person name="Hirochika H."/>
            <person name="Nishikawa T."/>
            <person name="Kadowaki K."/>
            <person name="Sugiura M."/>
            <person name="Burr B."/>
            <person name="Sasaki T."/>
        </authorList>
    </citation>
    <scope>NUCLEOTIDE SEQUENCE [LARGE SCALE GENOMIC DNA]</scope>
    <source>
        <strain evidence="3">cv. Nipponbare</strain>
    </source>
</reference>
<organism evidence="2 3">
    <name type="scientific">Oryza sativa subsp. japonica</name>
    <name type="common">Rice</name>
    <dbReference type="NCBI Taxonomy" id="39947"/>
    <lineage>
        <taxon>Eukaryota</taxon>
        <taxon>Viridiplantae</taxon>
        <taxon>Streptophyta</taxon>
        <taxon>Embryophyta</taxon>
        <taxon>Tracheophyta</taxon>
        <taxon>Spermatophyta</taxon>
        <taxon>Magnoliopsida</taxon>
        <taxon>Liliopsida</taxon>
        <taxon>Poales</taxon>
        <taxon>Poaceae</taxon>
        <taxon>BOP clade</taxon>
        <taxon>Oryzoideae</taxon>
        <taxon>Oryzeae</taxon>
        <taxon>Oryzinae</taxon>
        <taxon>Oryza</taxon>
        <taxon>Oryza sativa</taxon>
    </lineage>
</organism>
<feature type="compositionally biased region" description="Pro residues" evidence="1">
    <location>
        <begin position="15"/>
        <end position="29"/>
    </location>
</feature>
<dbReference type="Proteomes" id="UP000000763">
    <property type="component" value="Chromosome 8"/>
</dbReference>
<name>Q6Z1J8_ORYSJ</name>
<sequence length="69" mass="7489">MSSSPHHGLSTMIRPPLPPSPPRRQPPSPAAELPRPVAPGERGEGMKKGRERMTCGAHVGPPFSNYYFV</sequence>
<accession>Q6Z1J8</accession>
<gene>
    <name evidence="2" type="primary">OSJNBb0094P23.25</name>
</gene>
<evidence type="ECO:0000313" key="3">
    <source>
        <dbReference type="Proteomes" id="UP000000763"/>
    </source>
</evidence>
<feature type="region of interest" description="Disordered" evidence="1">
    <location>
        <begin position="1"/>
        <end position="57"/>
    </location>
</feature>
<dbReference type="AlphaFoldDB" id="Q6Z1J8"/>